<name>A0A097AQB4_THEKI</name>
<dbReference type="KEGG" id="tki:TKV_c08230"/>
<dbReference type="Proteomes" id="UP000029669">
    <property type="component" value="Chromosome"/>
</dbReference>
<protein>
    <recommendedName>
        <fullName evidence="3">Transposase</fullName>
    </recommendedName>
</protein>
<accession>A0A097AQB4</accession>
<evidence type="ECO:0000313" key="2">
    <source>
        <dbReference type="Proteomes" id="UP000029669"/>
    </source>
</evidence>
<keyword evidence="2" id="KW-1185">Reference proteome</keyword>
<dbReference type="AlphaFoldDB" id="A0A097AQB4"/>
<dbReference type="EMBL" id="CP009170">
    <property type="protein sequence ID" value="AIS52005.1"/>
    <property type="molecule type" value="Genomic_DNA"/>
</dbReference>
<gene>
    <name evidence="1" type="ORF">TKV_c08230</name>
</gene>
<evidence type="ECO:0000313" key="1">
    <source>
        <dbReference type="EMBL" id="AIS52005.1"/>
    </source>
</evidence>
<dbReference type="STRING" id="2325.TKV_c08230"/>
<dbReference type="HOGENOM" id="CLU_3367887_0_0_9"/>
<evidence type="ECO:0008006" key="3">
    <source>
        <dbReference type="Google" id="ProtNLM"/>
    </source>
</evidence>
<proteinExistence type="predicted"/>
<reference evidence="2" key="1">
    <citation type="journal article" date="2015" name="Genome Announc.">
        <title>Whole-Genome Sequences of 80 Environmental and Clinical Isolates of Burkholderia pseudomallei.</title>
        <authorList>
            <person name="Johnson S.L."/>
            <person name="Baker A.L."/>
            <person name="Chain P.S."/>
            <person name="Currie B.J."/>
            <person name="Daligault H.E."/>
            <person name="Davenport K.W."/>
            <person name="Davis C.B."/>
            <person name="Inglis T.J."/>
            <person name="Kaestli M."/>
            <person name="Koren S."/>
            <person name="Mayo M."/>
            <person name="Merritt A.J."/>
            <person name="Price E.P."/>
            <person name="Sarovich D.S."/>
            <person name="Warner J."/>
            <person name="Rosovitz M.J."/>
        </authorList>
    </citation>
    <scope>NUCLEOTIDE SEQUENCE [LARGE SCALE GENOMIC DNA]</scope>
    <source>
        <strain evidence="2">DSM 2030</strain>
    </source>
</reference>
<sequence length="35" mass="3771">MADLLEVCCGLGVHKETIAACLLKGSVNDEKPEKR</sequence>
<organism evidence="1 2">
    <name type="scientific">Thermoanaerobacter kivui</name>
    <name type="common">Acetogenium kivui</name>
    <dbReference type="NCBI Taxonomy" id="2325"/>
    <lineage>
        <taxon>Bacteria</taxon>
        <taxon>Bacillati</taxon>
        <taxon>Bacillota</taxon>
        <taxon>Clostridia</taxon>
        <taxon>Thermoanaerobacterales</taxon>
        <taxon>Thermoanaerobacteraceae</taxon>
        <taxon>Thermoanaerobacter</taxon>
    </lineage>
</organism>